<dbReference type="VEuPathDB" id="FungiDB:H310_15354"/>
<accession>A0A024T7J4</accession>
<name>A0A024T7J4_9STRA</name>
<sequence>MTLISHGSTARLERGILPKSCLPSVQTVTVQLDTLSFNLSM</sequence>
<organism evidence="1">
    <name type="scientific">Aphanomyces invadans</name>
    <dbReference type="NCBI Taxonomy" id="157072"/>
    <lineage>
        <taxon>Eukaryota</taxon>
        <taxon>Sar</taxon>
        <taxon>Stramenopiles</taxon>
        <taxon>Oomycota</taxon>
        <taxon>Saprolegniomycetes</taxon>
        <taxon>Saprolegniales</taxon>
        <taxon>Verrucalvaceae</taxon>
        <taxon>Aphanomyces</taxon>
    </lineage>
</organism>
<proteinExistence type="predicted"/>
<dbReference type="RefSeq" id="XP_008881559.1">
    <property type="nucleotide sequence ID" value="XM_008883337.1"/>
</dbReference>
<dbReference type="AlphaFoldDB" id="A0A024T7J4"/>
<evidence type="ECO:0000313" key="1">
    <source>
        <dbReference type="EMBL" id="ETV89808.1"/>
    </source>
</evidence>
<gene>
    <name evidence="1" type="ORF">H310_15354</name>
</gene>
<reference evidence="1" key="1">
    <citation type="submission" date="2013-12" db="EMBL/GenBank/DDBJ databases">
        <title>The Genome Sequence of Aphanomyces invadans NJM9701.</title>
        <authorList>
            <consortium name="The Broad Institute Genomics Platform"/>
            <person name="Russ C."/>
            <person name="Tyler B."/>
            <person name="van West P."/>
            <person name="Dieguez-Uribeondo J."/>
            <person name="Young S.K."/>
            <person name="Zeng Q."/>
            <person name="Gargeya S."/>
            <person name="Fitzgerald M."/>
            <person name="Abouelleil A."/>
            <person name="Alvarado L."/>
            <person name="Chapman S.B."/>
            <person name="Gainer-Dewar J."/>
            <person name="Goldberg J."/>
            <person name="Griggs A."/>
            <person name="Gujja S."/>
            <person name="Hansen M."/>
            <person name="Howarth C."/>
            <person name="Imamovic A."/>
            <person name="Ireland A."/>
            <person name="Larimer J."/>
            <person name="McCowan C."/>
            <person name="Murphy C."/>
            <person name="Pearson M."/>
            <person name="Poon T.W."/>
            <person name="Priest M."/>
            <person name="Roberts A."/>
            <person name="Saif S."/>
            <person name="Shea T."/>
            <person name="Sykes S."/>
            <person name="Wortman J."/>
            <person name="Nusbaum C."/>
            <person name="Birren B."/>
        </authorList>
    </citation>
    <scope>NUCLEOTIDE SEQUENCE [LARGE SCALE GENOMIC DNA]</scope>
    <source>
        <strain evidence="1">NJM9701</strain>
    </source>
</reference>
<dbReference type="EMBL" id="KI914341">
    <property type="protein sequence ID" value="ETV89808.1"/>
    <property type="molecule type" value="Genomic_DNA"/>
</dbReference>
<protein>
    <submittedName>
        <fullName evidence="1">Uncharacterized protein</fullName>
    </submittedName>
</protein>
<dbReference type="GeneID" id="20092404"/>